<sequence>MASEKKLHTIIIGGGTSGLLVAQGLKKAGLPYSIFEQETSTSYQTRPREWGMTLHWGSEHIAACLPPELVARITETYADPSVPPDAVTGLPVYNGKTGEMLMNMVGDRPCRVSRKKLRNLFSEGLTVQYGKELAEVIEEGNQVTAVFTDGTKATGDVLVGCDGARSKTRDFICGEEMAQLTTVPLTMFNFTQQYTAEQALHVRKLNPIFATSIHPDFGAMFWLSIQDVPDPDKPETWVFQLLMSWMNDPLPKAEDNDEGRLAFLKKRSEKWAEPWKSAGLWVKEGTKIPNDPGTYWERAAQWDNRKGKMTLCGDAAHPMTPHRGQGLNNALQDSSNFVSAIKEAASGGNSLANAIDAYDKEVLERGTLEMQISLKQTIFIHNWETLMASPMVKMGMRQAKEPASEEV</sequence>
<evidence type="ECO:0000259" key="6">
    <source>
        <dbReference type="Pfam" id="PF01494"/>
    </source>
</evidence>
<dbReference type="InterPro" id="IPR002938">
    <property type="entry name" value="FAD-bd"/>
</dbReference>
<evidence type="ECO:0000313" key="7">
    <source>
        <dbReference type="EMBL" id="OCK81663.1"/>
    </source>
</evidence>
<organism evidence="7 8">
    <name type="scientific">Lepidopterella palustris CBS 459.81</name>
    <dbReference type="NCBI Taxonomy" id="1314670"/>
    <lineage>
        <taxon>Eukaryota</taxon>
        <taxon>Fungi</taxon>
        <taxon>Dikarya</taxon>
        <taxon>Ascomycota</taxon>
        <taxon>Pezizomycotina</taxon>
        <taxon>Dothideomycetes</taxon>
        <taxon>Pleosporomycetidae</taxon>
        <taxon>Mytilinidiales</taxon>
        <taxon>Argynnaceae</taxon>
        <taxon>Lepidopterella</taxon>
    </lineage>
</organism>
<comment type="cofactor">
    <cofactor evidence="1">
        <name>FAD</name>
        <dbReference type="ChEBI" id="CHEBI:57692"/>
    </cofactor>
</comment>
<dbReference type="PANTHER" id="PTHR47178:SF2">
    <property type="entry name" value="FAD-BINDING DOMAIN-CONTAINING PROTEIN"/>
    <property type="match status" value="1"/>
</dbReference>
<dbReference type="PRINTS" id="PR00420">
    <property type="entry name" value="RNGMNOXGNASE"/>
</dbReference>
<evidence type="ECO:0000256" key="4">
    <source>
        <dbReference type="ARBA" id="ARBA00023002"/>
    </source>
</evidence>
<dbReference type="AlphaFoldDB" id="A0A8E2JGH9"/>
<gene>
    <name evidence="7" type="ORF">K432DRAFT_403628</name>
</gene>
<proteinExistence type="predicted"/>
<evidence type="ECO:0000256" key="2">
    <source>
        <dbReference type="ARBA" id="ARBA00022630"/>
    </source>
</evidence>
<dbReference type="OrthoDB" id="47494at2759"/>
<dbReference type="EMBL" id="KV744913">
    <property type="protein sequence ID" value="OCK81663.1"/>
    <property type="molecule type" value="Genomic_DNA"/>
</dbReference>
<keyword evidence="5" id="KW-0503">Monooxygenase</keyword>
<feature type="domain" description="FAD-binding" evidence="6">
    <location>
        <begin position="303"/>
        <end position="367"/>
    </location>
</feature>
<keyword evidence="8" id="KW-1185">Reference proteome</keyword>
<evidence type="ECO:0000256" key="5">
    <source>
        <dbReference type="ARBA" id="ARBA00023033"/>
    </source>
</evidence>
<evidence type="ECO:0000256" key="1">
    <source>
        <dbReference type="ARBA" id="ARBA00001974"/>
    </source>
</evidence>
<name>A0A8E2JGH9_9PEZI</name>
<dbReference type="GO" id="GO:0071949">
    <property type="term" value="F:FAD binding"/>
    <property type="evidence" value="ECO:0007669"/>
    <property type="project" value="InterPro"/>
</dbReference>
<keyword evidence="4" id="KW-0560">Oxidoreductase</keyword>
<dbReference type="Pfam" id="PF01494">
    <property type="entry name" value="FAD_binding_3"/>
    <property type="match status" value="2"/>
</dbReference>
<protein>
    <submittedName>
        <fullName evidence="7">FAD/NAD(P)-binding domain-containing protein</fullName>
    </submittedName>
</protein>
<dbReference type="InterPro" id="IPR036188">
    <property type="entry name" value="FAD/NAD-bd_sf"/>
</dbReference>
<keyword evidence="2" id="KW-0285">Flavoprotein</keyword>
<reference evidence="7 8" key="1">
    <citation type="journal article" date="2016" name="Nat. Commun.">
        <title>Ectomycorrhizal ecology is imprinted in the genome of the dominant symbiotic fungus Cenococcum geophilum.</title>
        <authorList>
            <consortium name="DOE Joint Genome Institute"/>
            <person name="Peter M."/>
            <person name="Kohler A."/>
            <person name="Ohm R.A."/>
            <person name="Kuo A."/>
            <person name="Krutzmann J."/>
            <person name="Morin E."/>
            <person name="Arend M."/>
            <person name="Barry K.W."/>
            <person name="Binder M."/>
            <person name="Choi C."/>
            <person name="Clum A."/>
            <person name="Copeland A."/>
            <person name="Grisel N."/>
            <person name="Haridas S."/>
            <person name="Kipfer T."/>
            <person name="LaButti K."/>
            <person name="Lindquist E."/>
            <person name="Lipzen A."/>
            <person name="Maire R."/>
            <person name="Meier B."/>
            <person name="Mihaltcheva S."/>
            <person name="Molinier V."/>
            <person name="Murat C."/>
            <person name="Poggeler S."/>
            <person name="Quandt C.A."/>
            <person name="Sperisen C."/>
            <person name="Tritt A."/>
            <person name="Tisserant E."/>
            <person name="Crous P.W."/>
            <person name="Henrissat B."/>
            <person name="Nehls U."/>
            <person name="Egli S."/>
            <person name="Spatafora J.W."/>
            <person name="Grigoriev I.V."/>
            <person name="Martin F.M."/>
        </authorList>
    </citation>
    <scope>NUCLEOTIDE SEQUENCE [LARGE SCALE GENOMIC DNA]</scope>
    <source>
        <strain evidence="7 8">CBS 459.81</strain>
    </source>
</reference>
<dbReference type="GO" id="GO:0004497">
    <property type="term" value="F:monooxygenase activity"/>
    <property type="evidence" value="ECO:0007669"/>
    <property type="project" value="UniProtKB-KW"/>
</dbReference>
<dbReference type="SUPFAM" id="SSF51905">
    <property type="entry name" value="FAD/NAD(P)-binding domain"/>
    <property type="match status" value="1"/>
</dbReference>
<keyword evidence="3" id="KW-0274">FAD</keyword>
<feature type="domain" description="FAD-binding" evidence="6">
    <location>
        <begin position="122"/>
        <end position="189"/>
    </location>
</feature>
<evidence type="ECO:0000256" key="3">
    <source>
        <dbReference type="ARBA" id="ARBA00022827"/>
    </source>
</evidence>
<dbReference type="PANTHER" id="PTHR47178">
    <property type="entry name" value="MONOOXYGENASE, FAD-BINDING"/>
    <property type="match status" value="1"/>
</dbReference>
<accession>A0A8E2JGH9</accession>
<dbReference type="Gene3D" id="3.50.50.60">
    <property type="entry name" value="FAD/NAD(P)-binding domain"/>
    <property type="match status" value="1"/>
</dbReference>
<evidence type="ECO:0000313" key="8">
    <source>
        <dbReference type="Proteomes" id="UP000250266"/>
    </source>
</evidence>
<dbReference type="Proteomes" id="UP000250266">
    <property type="component" value="Unassembled WGS sequence"/>
</dbReference>